<proteinExistence type="inferred from homology"/>
<dbReference type="EC" id="2.8.2.-" evidence="8"/>
<evidence type="ECO:0000313" key="10">
    <source>
        <dbReference type="Proteomes" id="UP001497382"/>
    </source>
</evidence>
<gene>
    <name evidence="9" type="ORF">LARSCL_LOCUS4212</name>
</gene>
<keyword evidence="10" id="KW-1185">Reference proteome</keyword>
<dbReference type="InterPro" id="IPR027417">
    <property type="entry name" value="P-loop_NTPase"/>
</dbReference>
<dbReference type="EMBL" id="CAXIEN010000034">
    <property type="protein sequence ID" value="CAL1268524.1"/>
    <property type="molecule type" value="Genomic_DNA"/>
</dbReference>
<name>A0AAV1ZAP3_9ARAC</name>
<keyword evidence="6 8" id="KW-0472">Membrane</keyword>
<dbReference type="PANTHER" id="PTHR12812:SF0">
    <property type="entry name" value="HEPARAN-SULFATE 6-O-SULFOTRANSFERASE"/>
    <property type="match status" value="1"/>
</dbReference>
<accession>A0AAV1ZAP3</accession>
<comment type="subcellular location">
    <subcellularLocation>
        <location evidence="1">Membrane</location>
        <topology evidence="1">Single-pass membrane protein</topology>
    </subcellularLocation>
    <subcellularLocation>
        <location evidence="8">Membrane</location>
        <topology evidence="8">Single-pass type II membrane protein</topology>
    </subcellularLocation>
</comment>
<evidence type="ECO:0000256" key="7">
    <source>
        <dbReference type="ARBA" id="ARBA00023180"/>
    </source>
</evidence>
<evidence type="ECO:0000256" key="6">
    <source>
        <dbReference type="ARBA" id="ARBA00023136"/>
    </source>
</evidence>
<comment type="catalytic activity">
    <reaction evidence="8">
        <text>alpha-D-glucosaminyl-[heparan sulfate](n) + 3'-phosphoadenylyl sulfate = 6-sulfo-alpha-D-glucosaminyl-[heparan sulfate](n) + adenosine 3',5'-bisphosphate + H(+)</text>
        <dbReference type="Rhea" id="RHEA:56604"/>
        <dbReference type="Rhea" id="RHEA-COMP:9830"/>
        <dbReference type="Rhea" id="RHEA-COMP:14621"/>
        <dbReference type="ChEBI" id="CHEBI:15378"/>
        <dbReference type="ChEBI" id="CHEBI:58339"/>
        <dbReference type="ChEBI" id="CHEBI:58343"/>
        <dbReference type="ChEBI" id="CHEBI:58388"/>
        <dbReference type="ChEBI" id="CHEBI:140604"/>
    </reaction>
</comment>
<dbReference type="AlphaFoldDB" id="A0AAV1ZAP3"/>
<evidence type="ECO:0000256" key="1">
    <source>
        <dbReference type="ARBA" id="ARBA00004167"/>
    </source>
</evidence>
<comment type="caution">
    <text evidence="9">The sequence shown here is derived from an EMBL/GenBank/DDBJ whole genome shotgun (WGS) entry which is preliminary data.</text>
</comment>
<dbReference type="GO" id="GO:0016020">
    <property type="term" value="C:membrane"/>
    <property type="evidence" value="ECO:0007669"/>
    <property type="project" value="UniProtKB-SubCell"/>
</dbReference>
<evidence type="ECO:0000313" key="9">
    <source>
        <dbReference type="EMBL" id="CAL1268524.1"/>
    </source>
</evidence>
<dbReference type="Pfam" id="PF03567">
    <property type="entry name" value="Sulfotransfer_2"/>
    <property type="match status" value="1"/>
</dbReference>
<evidence type="ECO:0000256" key="4">
    <source>
        <dbReference type="ARBA" id="ARBA00022692"/>
    </source>
</evidence>
<dbReference type="Proteomes" id="UP001497382">
    <property type="component" value="Unassembled WGS sequence"/>
</dbReference>
<organism evidence="9 10">
    <name type="scientific">Larinioides sclopetarius</name>
    <dbReference type="NCBI Taxonomy" id="280406"/>
    <lineage>
        <taxon>Eukaryota</taxon>
        <taxon>Metazoa</taxon>
        <taxon>Ecdysozoa</taxon>
        <taxon>Arthropoda</taxon>
        <taxon>Chelicerata</taxon>
        <taxon>Arachnida</taxon>
        <taxon>Araneae</taxon>
        <taxon>Araneomorphae</taxon>
        <taxon>Entelegynae</taxon>
        <taxon>Araneoidea</taxon>
        <taxon>Araneidae</taxon>
        <taxon>Larinioides</taxon>
    </lineage>
</organism>
<dbReference type="InterPro" id="IPR010635">
    <property type="entry name" value="Heparan_SO4-6-sulfoTrfase"/>
</dbReference>
<comment type="similarity">
    <text evidence="2 8">Belongs to the sulfotransferase 6 family.</text>
</comment>
<keyword evidence="5 8" id="KW-1133">Transmembrane helix</keyword>
<dbReference type="PANTHER" id="PTHR12812">
    <property type="entry name" value="HEPARAN SULFATE 6-O-SULFOTRANSFERASE 3"/>
    <property type="match status" value="1"/>
</dbReference>
<evidence type="ECO:0000256" key="2">
    <source>
        <dbReference type="ARBA" id="ARBA00010109"/>
    </source>
</evidence>
<protein>
    <recommendedName>
        <fullName evidence="8">Heparan-sulfate 6-O-sulfotransferase</fullName>
        <ecNumber evidence="8">2.8.2.-</ecNumber>
    </recommendedName>
</protein>
<comment type="function">
    <text evidence="8">6-O-sulfation enzyme which catalyzes the transfer of sulfate from 3'-phosphoadenosine 5'-phosphosulfate (PAPS) to position 6 of the N-sulfoglucosamine residue (GlcNS) of heparan sulfate.</text>
</comment>
<keyword evidence="3 8" id="KW-0808">Transferase</keyword>
<dbReference type="GO" id="GO:0017095">
    <property type="term" value="F:heparan sulfate 6-sulfotransferase activity"/>
    <property type="evidence" value="ECO:0007669"/>
    <property type="project" value="TreeGrafter"/>
</dbReference>
<evidence type="ECO:0000256" key="3">
    <source>
        <dbReference type="ARBA" id="ARBA00022679"/>
    </source>
</evidence>
<keyword evidence="7" id="KW-0325">Glycoprotein</keyword>
<feature type="transmembrane region" description="Helical" evidence="8">
    <location>
        <begin position="7"/>
        <end position="30"/>
    </location>
</feature>
<dbReference type="InterPro" id="IPR005331">
    <property type="entry name" value="Sulfotransferase"/>
</dbReference>
<sequence>MQSYAGRLLRFCAVGVIVISAFVLLCMWYVCSNQSCSFNKFLISGKNDTRWRRLTANRQILSNWTAEKKHSSDGNSLDSVKVDFNIIGSDVIVFLHIQNTGGSVFARHMVEDLELERPCRCRKNRRICRCYRPGNYGSTWFFSRYTTGWKCGVHPDWSELSTCVDRIMDEDEGKPVKRSFFFRYFFITVLRDPVKRFLSEFWHVRQGQSWSSLRHWCGGIEVSENELPACFDRDDLSDLTLEEFMACKHNLAINRQARMLADLALVGCYNNSSSLSKEDRDLIVLTSAKSNLHKMAFFGLSEFPKVSQYMFEATFGMNFKAKNSLSHDSLNRSARKELFKEISAKDIENIKRINYLDTELYYYAKELLFLRFEKLKKMDPLFENNFKIFNKNDLSSENWAEKEDFIDNLLD</sequence>
<evidence type="ECO:0000256" key="8">
    <source>
        <dbReference type="RuleBase" id="RU364122"/>
    </source>
</evidence>
<dbReference type="Gene3D" id="3.40.50.300">
    <property type="entry name" value="P-loop containing nucleotide triphosphate hydrolases"/>
    <property type="match status" value="1"/>
</dbReference>
<reference evidence="9 10" key="1">
    <citation type="submission" date="2024-04" db="EMBL/GenBank/DDBJ databases">
        <authorList>
            <person name="Rising A."/>
            <person name="Reimegard J."/>
            <person name="Sonavane S."/>
            <person name="Akerstrom W."/>
            <person name="Nylinder S."/>
            <person name="Hedman E."/>
            <person name="Kallberg Y."/>
        </authorList>
    </citation>
    <scope>NUCLEOTIDE SEQUENCE [LARGE SCALE GENOMIC DNA]</scope>
</reference>
<evidence type="ECO:0000256" key="5">
    <source>
        <dbReference type="ARBA" id="ARBA00022989"/>
    </source>
</evidence>
<keyword evidence="8" id="KW-0735">Signal-anchor</keyword>
<keyword evidence="4 8" id="KW-0812">Transmembrane</keyword>